<accession>K5VPX0</accession>
<dbReference type="AlphaFoldDB" id="K5VPX0"/>
<dbReference type="RefSeq" id="XP_007403325.1">
    <property type="nucleotide sequence ID" value="XM_007403263.1"/>
</dbReference>
<keyword evidence="3" id="KW-1185">Reference proteome</keyword>
<dbReference type="InParanoid" id="K5VPX0"/>
<dbReference type="GeneID" id="18919443"/>
<name>K5VPX0_PHACS</name>
<evidence type="ECO:0000313" key="2">
    <source>
        <dbReference type="EMBL" id="EKM48634.1"/>
    </source>
</evidence>
<organism evidence="2 3">
    <name type="scientific">Phanerochaete carnosa (strain HHB-10118-sp)</name>
    <name type="common">White-rot fungus</name>
    <name type="synonym">Peniophora carnosa</name>
    <dbReference type="NCBI Taxonomy" id="650164"/>
    <lineage>
        <taxon>Eukaryota</taxon>
        <taxon>Fungi</taxon>
        <taxon>Dikarya</taxon>
        <taxon>Basidiomycota</taxon>
        <taxon>Agaricomycotina</taxon>
        <taxon>Agaricomycetes</taxon>
        <taxon>Polyporales</taxon>
        <taxon>Phanerochaetaceae</taxon>
        <taxon>Phanerochaete</taxon>
    </lineage>
</organism>
<sequence length="62" mass="6792">MILARSVQVAAGREDLVLAGKIRESVWQHYTRKVGCTPPTPGTLALCSRLFSCTRGSSQKCR</sequence>
<evidence type="ECO:0000313" key="1">
    <source>
        <dbReference type="EMBL" id="EKM48123.1"/>
    </source>
</evidence>
<proteinExistence type="predicted"/>
<dbReference type="KEGG" id="pco:PHACADRAFT_266240"/>
<evidence type="ECO:0000313" key="3">
    <source>
        <dbReference type="Proteomes" id="UP000008370"/>
    </source>
</evidence>
<dbReference type="HOGENOM" id="CLU_2904922_0_0_1"/>
<dbReference type="KEGG" id="pco:PHACADRAFT_266541"/>
<protein>
    <submittedName>
        <fullName evidence="2">Uncharacterized protein</fullName>
    </submittedName>
</protein>
<gene>
    <name evidence="2" type="ORF">PHACADRAFT_266240</name>
    <name evidence="1" type="ORF">PHACADRAFT_266541</name>
</gene>
<dbReference type="RefSeq" id="XP_007402812.1">
    <property type="nucleotide sequence ID" value="XM_007402750.1"/>
</dbReference>
<dbReference type="GeneID" id="18919339"/>
<reference evidence="2 3" key="1">
    <citation type="journal article" date="2012" name="BMC Genomics">
        <title>Comparative genomics of the white-rot fungi, Phanerochaete carnosa and P. chrysosporium, to elucidate the genetic basis of the distinct wood types they colonize.</title>
        <authorList>
            <person name="Suzuki H."/>
            <person name="MacDonald J."/>
            <person name="Syed K."/>
            <person name="Salamov A."/>
            <person name="Hori C."/>
            <person name="Aerts A."/>
            <person name="Henrissat B."/>
            <person name="Wiebenga A."/>
            <person name="vanKuyk P.A."/>
            <person name="Barry K."/>
            <person name="Lindquist E."/>
            <person name="LaButti K."/>
            <person name="Lapidus A."/>
            <person name="Lucas S."/>
            <person name="Coutinho P."/>
            <person name="Gong Y."/>
            <person name="Samejima M."/>
            <person name="Mahadevan R."/>
            <person name="Abou-Zaid M."/>
            <person name="de Vries R.P."/>
            <person name="Igarashi K."/>
            <person name="Yadav J.S."/>
            <person name="Grigoriev I.V."/>
            <person name="Master E.R."/>
        </authorList>
    </citation>
    <scope>NUCLEOTIDE SEQUENCE [LARGE SCALE GENOMIC DNA]</scope>
    <source>
        <strain evidence="2 3">HHB-10118-sp</strain>
    </source>
</reference>
<dbReference type="EMBL" id="JH931407">
    <property type="protein sequence ID" value="EKM48123.1"/>
    <property type="molecule type" value="Genomic_DNA"/>
</dbReference>
<dbReference type="EMBL" id="JH930861">
    <property type="protein sequence ID" value="EKM48634.1"/>
    <property type="molecule type" value="Genomic_DNA"/>
</dbReference>
<dbReference type="Proteomes" id="UP000008370">
    <property type="component" value="Unassembled WGS sequence"/>
</dbReference>